<organism evidence="1 2">
    <name type="scientific">Ixodes persulcatus</name>
    <name type="common">Taiga tick</name>
    <dbReference type="NCBI Taxonomy" id="34615"/>
    <lineage>
        <taxon>Eukaryota</taxon>
        <taxon>Metazoa</taxon>
        <taxon>Ecdysozoa</taxon>
        <taxon>Arthropoda</taxon>
        <taxon>Chelicerata</taxon>
        <taxon>Arachnida</taxon>
        <taxon>Acari</taxon>
        <taxon>Parasitiformes</taxon>
        <taxon>Ixodida</taxon>
        <taxon>Ixodoidea</taxon>
        <taxon>Ixodidae</taxon>
        <taxon>Ixodinae</taxon>
        <taxon>Ixodes</taxon>
    </lineage>
</organism>
<dbReference type="EMBL" id="JABSTQ010011519">
    <property type="protein sequence ID" value="KAG0410444.1"/>
    <property type="molecule type" value="Genomic_DNA"/>
</dbReference>
<gene>
    <name evidence="1" type="ORF">HPB47_012429</name>
</gene>
<name>A0AC60NTP2_IXOPE</name>
<keyword evidence="2" id="KW-1185">Reference proteome</keyword>
<proteinExistence type="predicted"/>
<sequence length="258" mass="28216">MTGCLLSYYEDQSLRFARNTLRLTSPSERFLPASAGFVPNLSSLEDAENGTPGPQAGPDRDPQAFSGTVLKTPAGTLRVGSKNRAMTTTSPYPTGSSGPGNSTHPITAGQATTTFTIVPQHEAQLYLAFKNNRQGIEEYLTNKTEIEAFLKNKSAFEAYMEKKEENDILMQTLQRSQHDLPGDEMLTESGTTPARACHYQQLSTVSTLESSSCNFDASLPGIRDIIHDIVRDEIRKLLPAISCPAFILIAEVVSKQVR</sequence>
<reference evidence="1 2" key="1">
    <citation type="journal article" date="2020" name="Cell">
        <title>Large-Scale Comparative Analyses of Tick Genomes Elucidate Their Genetic Diversity and Vector Capacities.</title>
        <authorList>
            <consortium name="Tick Genome and Microbiome Consortium (TIGMIC)"/>
            <person name="Jia N."/>
            <person name="Wang J."/>
            <person name="Shi W."/>
            <person name="Du L."/>
            <person name="Sun Y."/>
            <person name="Zhan W."/>
            <person name="Jiang J.F."/>
            <person name="Wang Q."/>
            <person name="Zhang B."/>
            <person name="Ji P."/>
            <person name="Bell-Sakyi L."/>
            <person name="Cui X.M."/>
            <person name="Yuan T.T."/>
            <person name="Jiang B.G."/>
            <person name="Yang W.F."/>
            <person name="Lam T.T."/>
            <person name="Chang Q.C."/>
            <person name="Ding S.J."/>
            <person name="Wang X.J."/>
            <person name="Zhu J.G."/>
            <person name="Ruan X.D."/>
            <person name="Zhao L."/>
            <person name="Wei J.T."/>
            <person name="Ye R.Z."/>
            <person name="Que T.C."/>
            <person name="Du C.H."/>
            <person name="Zhou Y.H."/>
            <person name="Cheng J.X."/>
            <person name="Dai P.F."/>
            <person name="Guo W.B."/>
            <person name="Han X.H."/>
            <person name="Huang E.J."/>
            <person name="Li L.F."/>
            <person name="Wei W."/>
            <person name="Gao Y.C."/>
            <person name="Liu J.Z."/>
            <person name="Shao H.Z."/>
            <person name="Wang X."/>
            <person name="Wang C.C."/>
            <person name="Yang T.C."/>
            <person name="Huo Q.B."/>
            <person name="Li W."/>
            <person name="Chen H.Y."/>
            <person name="Chen S.E."/>
            <person name="Zhou L.G."/>
            <person name="Ni X.B."/>
            <person name="Tian J.H."/>
            <person name="Sheng Y."/>
            <person name="Liu T."/>
            <person name="Pan Y.S."/>
            <person name="Xia L.Y."/>
            <person name="Li J."/>
            <person name="Zhao F."/>
            <person name="Cao W.C."/>
        </authorList>
    </citation>
    <scope>NUCLEOTIDE SEQUENCE [LARGE SCALE GENOMIC DNA]</scope>
    <source>
        <strain evidence="1">Iper-2018</strain>
    </source>
</reference>
<protein>
    <submittedName>
        <fullName evidence="1">Uncharacterized protein</fullName>
    </submittedName>
</protein>
<accession>A0AC60NTP2</accession>
<dbReference type="Proteomes" id="UP000805193">
    <property type="component" value="Unassembled WGS sequence"/>
</dbReference>
<evidence type="ECO:0000313" key="1">
    <source>
        <dbReference type="EMBL" id="KAG0410444.1"/>
    </source>
</evidence>
<comment type="caution">
    <text evidence="1">The sequence shown here is derived from an EMBL/GenBank/DDBJ whole genome shotgun (WGS) entry which is preliminary data.</text>
</comment>
<evidence type="ECO:0000313" key="2">
    <source>
        <dbReference type="Proteomes" id="UP000805193"/>
    </source>
</evidence>